<evidence type="ECO:0000313" key="7">
    <source>
        <dbReference type="Proteomes" id="UP000548582"/>
    </source>
</evidence>
<dbReference type="InterPro" id="IPR051455">
    <property type="entry name" value="Bact_solute-bind_prot3"/>
</dbReference>
<feature type="signal peptide" evidence="4">
    <location>
        <begin position="1"/>
        <end position="24"/>
    </location>
</feature>
<keyword evidence="7" id="KW-1185">Reference proteome</keyword>
<dbReference type="Proteomes" id="UP000548582">
    <property type="component" value="Unassembled WGS sequence"/>
</dbReference>
<proteinExistence type="inferred from homology"/>
<dbReference type="AlphaFoldDB" id="A0A848E5G5"/>
<name>A0A848E5G5_9PROT</name>
<dbReference type="PANTHER" id="PTHR30085">
    <property type="entry name" value="AMINO ACID ABC TRANSPORTER PERMEASE"/>
    <property type="match status" value="1"/>
</dbReference>
<dbReference type="SUPFAM" id="SSF53850">
    <property type="entry name" value="Periplasmic binding protein-like II"/>
    <property type="match status" value="1"/>
</dbReference>
<dbReference type="PANTHER" id="PTHR30085:SF7">
    <property type="entry name" value="AMINO-ACID ABC TRANSPORTER-BINDING PROTEIN YHDW-RELATED"/>
    <property type="match status" value="1"/>
</dbReference>
<evidence type="ECO:0000256" key="3">
    <source>
        <dbReference type="ARBA" id="ARBA00022729"/>
    </source>
</evidence>
<dbReference type="CDD" id="cd13692">
    <property type="entry name" value="PBP2_BztA"/>
    <property type="match status" value="1"/>
</dbReference>
<evidence type="ECO:0000256" key="4">
    <source>
        <dbReference type="SAM" id="SignalP"/>
    </source>
</evidence>
<evidence type="ECO:0000259" key="5">
    <source>
        <dbReference type="SMART" id="SM00062"/>
    </source>
</evidence>
<dbReference type="GO" id="GO:0006865">
    <property type="term" value="P:amino acid transport"/>
    <property type="evidence" value="ECO:0007669"/>
    <property type="project" value="TreeGrafter"/>
</dbReference>
<feature type="chain" id="PRO_5032597634" evidence="4">
    <location>
        <begin position="25"/>
        <end position="341"/>
    </location>
</feature>
<dbReference type="SMART" id="SM00062">
    <property type="entry name" value="PBPb"/>
    <property type="match status" value="1"/>
</dbReference>
<protein>
    <submittedName>
        <fullName evidence="6">Amino acid ABC transporter substrate-binding protein</fullName>
    </submittedName>
</protein>
<dbReference type="Pfam" id="PF00497">
    <property type="entry name" value="SBP_bac_3"/>
    <property type="match status" value="1"/>
</dbReference>
<dbReference type="EMBL" id="JABBKX010000001">
    <property type="protein sequence ID" value="NMJ39654.1"/>
    <property type="molecule type" value="Genomic_DNA"/>
</dbReference>
<keyword evidence="2" id="KW-0813">Transport</keyword>
<sequence>MKITHWAAALAVGLGLGLAGPAQAGATLDGVKSRGVLACGVNVGVAGFSLPDSQGVWRGMDADLCRAVAAAVLGDPNKVRFVPLTAVQRFTALQSGEIDVLIRQTTLSMTRDTTLGLRLTIANLYDGHGFMVRRDANITNPREMDGMTICLSPGTTNELVTTDWFRANNLRFTPVLQERMQDNAASLQAGRCDAIGTDATQLAALRSQFTNPNDYVILPERFSKEPYGPVVRRDDQEWFDVIRWTISALINAEELGVTSQNAEELRRTSTNPEIRRLLGADPLLGNALKLDTAWAYNAIRAVGNYGELFDRTIGPSTPIGLERGLNRLWTNGGLMYSWPMR</sequence>
<dbReference type="Gene3D" id="3.40.190.10">
    <property type="entry name" value="Periplasmic binding protein-like II"/>
    <property type="match status" value="2"/>
</dbReference>
<comment type="caution">
    <text evidence="6">The sequence shown here is derived from an EMBL/GenBank/DDBJ whole genome shotgun (WGS) entry which is preliminary data.</text>
</comment>
<gene>
    <name evidence="6" type="ORF">GWK16_00260</name>
</gene>
<evidence type="ECO:0000256" key="2">
    <source>
        <dbReference type="ARBA" id="ARBA00022448"/>
    </source>
</evidence>
<organism evidence="6 7">
    <name type="scientific">Neoroseomonas marina</name>
    <dbReference type="NCBI Taxonomy" id="1232220"/>
    <lineage>
        <taxon>Bacteria</taxon>
        <taxon>Pseudomonadati</taxon>
        <taxon>Pseudomonadota</taxon>
        <taxon>Alphaproteobacteria</taxon>
        <taxon>Acetobacterales</taxon>
        <taxon>Acetobacteraceae</taxon>
        <taxon>Neoroseomonas</taxon>
    </lineage>
</organism>
<accession>A0A848E5G5</accession>
<feature type="domain" description="Solute-binding protein family 3/N-terminal" evidence="5">
    <location>
        <begin position="36"/>
        <end position="265"/>
    </location>
</feature>
<dbReference type="RefSeq" id="WP_170051982.1">
    <property type="nucleotide sequence ID" value="NZ_JABBKX010000001.1"/>
</dbReference>
<evidence type="ECO:0000256" key="1">
    <source>
        <dbReference type="ARBA" id="ARBA00010333"/>
    </source>
</evidence>
<reference evidence="6 7" key="1">
    <citation type="submission" date="2020-03" db="EMBL/GenBank/DDBJ databases">
        <authorList>
            <person name="Sun Q."/>
        </authorList>
    </citation>
    <scope>NUCLEOTIDE SEQUENCE [LARGE SCALE GENOMIC DNA]</scope>
    <source>
        <strain evidence="6 7">JC162</strain>
    </source>
</reference>
<keyword evidence="3 4" id="KW-0732">Signal</keyword>
<comment type="similarity">
    <text evidence="1">Belongs to the bacterial solute-binding protein 3 family.</text>
</comment>
<evidence type="ECO:0000313" key="6">
    <source>
        <dbReference type="EMBL" id="NMJ39654.1"/>
    </source>
</evidence>
<dbReference type="InterPro" id="IPR001638">
    <property type="entry name" value="Solute-binding_3/MltF_N"/>
</dbReference>